<dbReference type="InterPro" id="IPR013083">
    <property type="entry name" value="Znf_RING/FYVE/PHD"/>
</dbReference>
<reference evidence="2" key="1">
    <citation type="submission" date="2017-10" db="EMBL/GenBank/DDBJ databases">
        <title>Rapid genome shrinkage in a self-fertile nematode reveals novel sperm competition proteins.</title>
        <authorList>
            <person name="Yin D."/>
            <person name="Schwarz E.M."/>
            <person name="Thomas C.G."/>
            <person name="Felde R.L."/>
            <person name="Korf I.F."/>
            <person name="Cutter A.D."/>
            <person name="Schartner C.M."/>
            <person name="Ralston E.J."/>
            <person name="Meyer B.J."/>
            <person name="Haag E.S."/>
        </authorList>
    </citation>
    <scope>NUCLEOTIDE SEQUENCE [LARGE SCALE GENOMIC DNA]</scope>
    <source>
        <strain evidence="2">JU1422</strain>
    </source>
</reference>
<accession>A0A2G5VUD3</accession>
<proteinExistence type="predicted"/>
<evidence type="ECO:0000313" key="1">
    <source>
        <dbReference type="EMBL" id="PIC55247.1"/>
    </source>
</evidence>
<sequence length="193" mass="22266">MNLKINQFNVIGHRRGNAGELIVQRHQHWFPPHQYYYNHVPLLQRAIEPKRVFGDEGQDPRAWPHVVPLFDPVVVDVFASEEGVLHEEVREEHVGHEEDPVMGEWLENQQLNDRGQGEEEEEVENIDLRGPRRAPIMLDQLREMIPKLVEISECAACKQIVQEGKLLHCGHCLCDPCEKTTSGNIVPNVPNRR</sequence>
<dbReference type="Proteomes" id="UP000230233">
    <property type="component" value="Chromosome I"/>
</dbReference>
<evidence type="ECO:0000313" key="2">
    <source>
        <dbReference type="Proteomes" id="UP000230233"/>
    </source>
</evidence>
<dbReference type="Gene3D" id="3.30.40.10">
    <property type="entry name" value="Zinc/RING finger domain, C3HC4 (zinc finger)"/>
    <property type="match status" value="1"/>
</dbReference>
<gene>
    <name evidence="1" type="primary">Cnig_chr_I.g597</name>
    <name evidence="1" type="ORF">B9Z55_000597</name>
</gene>
<name>A0A2G5VUD3_9PELO</name>
<comment type="caution">
    <text evidence="1">The sequence shown here is derived from an EMBL/GenBank/DDBJ whole genome shotgun (WGS) entry which is preliminary data.</text>
</comment>
<protein>
    <submittedName>
        <fullName evidence="1">Uncharacterized protein</fullName>
    </submittedName>
</protein>
<dbReference type="EMBL" id="PDUG01000001">
    <property type="protein sequence ID" value="PIC55247.1"/>
    <property type="molecule type" value="Genomic_DNA"/>
</dbReference>
<organism evidence="1 2">
    <name type="scientific">Caenorhabditis nigoni</name>
    <dbReference type="NCBI Taxonomy" id="1611254"/>
    <lineage>
        <taxon>Eukaryota</taxon>
        <taxon>Metazoa</taxon>
        <taxon>Ecdysozoa</taxon>
        <taxon>Nematoda</taxon>
        <taxon>Chromadorea</taxon>
        <taxon>Rhabditida</taxon>
        <taxon>Rhabditina</taxon>
        <taxon>Rhabditomorpha</taxon>
        <taxon>Rhabditoidea</taxon>
        <taxon>Rhabditidae</taxon>
        <taxon>Peloderinae</taxon>
        <taxon>Caenorhabditis</taxon>
    </lineage>
</organism>
<dbReference type="AlphaFoldDB" id="A0A2G5VUD3"/>
<keyword evidence="2" id="KW-1185">Reference proteome</keyword>